<dbReference type="EMBL" id="CM001880">
    <property type="protein sequence ID" value="EOX97086.1"/>
    <property type="molecule type" value="Genomic_DNA"/>
</dbReference>
<gene>
    <name evidence="1" type="ORF">TCM_006186</name>
</gene>
<dbReference type="Gramene" id="EOX97086">
    <property type="protein sequence ID" value="EOX97086"/>
    <property type="gene ID" value="TCM_006186"/>
</dbReference>
<accession>A0A061DYC4</accession>
<proteinExistence type="predicted"/>
<dbReference type="HOGENOM" id="CLU_2676041_0_0_1"/>
<dbReference type="Proteomes" id="UP000026915">
    <property type="component" value="Chromosome 2"/>
</dbReference>
<protein>
    <submittedName>
        <fullName evidence="1">Uncharacterized protein</fullName>
    </submittedName>
</protein>
<name>A0A061DYC4_THECC</name>
<dbReference type="InParanoid" id="A0A061DYC4"/>
<keyword evidence="2" id="KW-1185">Reference proteome</keyword>
<sequence>MNQKMIPQILSASQPYFNRHLIIQKENEKNKARRCTVGPSGALMAKAKHLVKIGISLMKMLKARARMDVLGCTWD</sequence>
<evidence type="ECO:0000313" key="1">
    <source>
        <dbReference type="EMBL" id="EOX97086.1"/>
    </source>
</evidence>
<reference evidence="1 2" key="1">
    <citation type="journal article" date="2013" name="Genome Biol.">
        <title>The genome sequence of the most widely cultivated cacao type and its use to identify candidate genes regulating pod color.</title>
        <authorList>
            <person name="Motamayor J.C."/>
            <person name="Mockaitis K."/>
            <person name="Schmutz J."/>
            <person name="Haiminen N."/>
            <person name="Iii D.L."/>
            <person name="Cornejo O."/>
            <person name="Findley S.D."/>
            <person name="Zheng P."/>
            <person name="Utro F."/>
            <person name="Royaert S."/>
            <person name="Saski C."/>
            <person name="Jenkins J."/>
            <person name="Podicheti R."/>
            <person name="Zhao M."/>
            <person name="Scheffler B.E."/>
            <person name="Stack J.C."/>
            <person name="Feltus F.A."/>
            <person name="Mustiga G.M."/>
            <person name="Amores F."/>
            <person name="Phillips W."/>
            <person name="Marelli J.P."/>
            <person name="May G.D."/>
            <person name="Shapiro H."/>
            <person name="Ma J."/>
            <person name="Bustamante C.D."/>
            <person name="Schnell R.J."/>
            <person name="Main D."/>
            <person name="Gilbert D."/>
            <person name="Parida L."/>
            <person name="Kuhn D.N."/>
        </authorList>
    </citation>
    <scope>NUCLEOTIDE SEQUENCE [LARGE SCALE GENOMIC DNA]</scope>
    <source>
        <strain evidence="2">cv. Matina 1-6</strain>
    </source>
</reference>
<evidence type="ECO:0000313" key="2">
    <source>
        <dbReference type="Proteomes" id="UP000026915"/>
    </source>
</evidence>
<dbReference type="AlphaFoldDB" id="A0A061DYC4"/>
<organism evidence="1 2">
    <name type="scientific">Theobroma cacao</name>
    <name type="common">Cacao</name>
    <name type="synonym">Cocoa</name>
    <dbReference type="NCBI Taxonomy" id="3641"/>
    <lineage>
        <taxon>Eukaryota</taxon>
        <taxon>Viridiplantae</taxon>
        <taxon>Streptophyta</taxon>
        <taxon>Embryophyta</taxon>
        <taxon>Tracheophyta</taxon>
        <taxon>Spermatophyta</taxon>
        <taxon>Magnoliopsida</taxon>
        <taxon>eudicotyledons</taxon>
        <taxon>Gunneridae</taxon>
        <taxon>Pentapetalae</taxon>
        <taxon>rosids</taxon>
        <taxon>malvids</taxon>
        <taxon>Malvales</taxon>
        <taxon>Malvaceae</taxon>
        <taxon>Byttnerioideae</taxon>
        <taxon>Theobroma</taxon>
    </lineage>
</organism>